<dbReference type="AlphaFoldDB" id="A0A7G6YHH7"/>
<sequence length="107" mass="12528">MGQNRRYPGAGMDRVIEQIVTRPRPVWLTNEEIDLEHDPAVESPTPTPAVAFVRFHEAVVRPEVEVLAWNEHAVRIRFTTRDGQKHEGWVWKDAVRSRPRRQVSPRR</sequence>
<gene>
    <name evidence="1" type="ORF">F1C12_21915</name>
</gene>
<protein>
    <submittedName>
        <fullName evidence="1">Uncharacterized protein</fullName>
    </submittedName>
</protein>
<dbReference type="Proteomes" id="UP000515511">
    <property type="component" value="Plasmid unnamed1"/>
</dbReference>
<geneLocation type="plasmid" evidence="1 2">
    <name>unnamed1</name>
</geneLocation>
<reference evidence="2" key="1">
    <citation type="submission" date="2019-09" db="EMBL/GenBank/DDBJ databases">
        <title>Antimicrobial potential of Antarctic Bacteria.</title>
        <authorList>
            <person name="Benaud N."/>
            <person name="Edwards R.J."/>
            <person name="Ferrari B.C."/>
        </authorList>
    </citation>
    <scope>NUCLEOTIDE SEQUENCE [LARGE SCALE GENOMIC DNA]</scope>
    <source>
        <strain evidence="2">INR9</strain>
        <plasmid evidence="2">unnamed1</plasmid>
    </source>
</reference>
<proteinExistence type="predicted"/>
<dbReference type="EMBL" id="CP043642">
    <property type="protein sequence ID" value="QNE37942.1"/>
    <property type="molecule type" value="Genomic_DNA"/>
</dbReference>
<accession>A0A7G6YHH7</accession>
<dbReference type="KEGG" id="lse:F1C12_21915"/>
<evidence type="ECO:0000313" key="1">
    <source>
        <dbReference type="EMBL" id="QNE37942.1"/>
    </source>
</evidence>
<dbReference type="RefSeq" id="WP_185279129.1">
    <property type="nucleotide sequence ID" value="NZ_CP043642.1"/>
</dbReference>
<keyword evidence="1" id="KW-0614">Plasmid</keyword>
<organism evidence="1 2">
    <name type="scientific">Leifsonia shinshuensis</name>
    <dbReference type="NCBI Taxonomy" id="150026"/>
    <lineage>
        <taxon>Bacteria</taxon>
        <taxon>Bacillati</taxon>
        <taxon>Actinomycetota</taxon>
        <taxon>Actinomycetes</taxon>
        <taxon>Micrococcales</taxon>
        <taxon>Microbacteriaceae</taxon>
        <taxon>Leifsonia</taxon>
    </lineage>
</organism>
<name>A0A7G6YHH7_9MICO</name>
<evidence type="ECO:0000313" key="2">
    <source>
        <dbReference type="Proteomes" id="UP000515511"/>
    </source>
</evidence>